<dbReference type="EMBL" id="JWIO01000027">
    <property type="protein sequence ID" value="KLL10737.1"/>
    <property type="molecule type" value="Genomic_DNA"/>
</dbReference>
<dbReference type="InterPro" id="IPR051797">
    <property type="entry name" value="TrmB-like"/>
</dbReference>
<dbReference type="Gene3D" id="1.10.10.10">
    <property type="entry name" value="Winged helix-like DNA-binding domain superfamily/Winged helix DNA-binding domain"/>
    <property type="match status" value="2"/>
</dbReference>
<dbReference type="InterPro" id="IPR036388">
    <property type="entry name" value="WH-like_DNA-bd_sf"/>
</dbReference>
<dbReference type="Proteomes" id="UP000035425">
    <property type="component" value="Unassembled WGS sequence"/>
</dbReference>
<evidence type="ECO:0000313" key="2">
    <source>
        <dbReference type="EMBL" id="KLL10737.1"/>
    </source>
</evidence>
<evidence type="ECO:0000259" key="1">
    <source>
        <dbReference type="SMART" id="SM00421"/>
    </source>
</evidence>
<dbReference type="RefSeq" id="WP_047223894.1">
    <property type="nucleotide sequence ID" value="NZ_JWIO01000027.1"/>
</dbReference>
<name>A0ABR5F236_9ACTN</name>
<protein>
    <recommendedName>
        <fullName evidence="1">HTH luxR-type domain-containing protein</fullName>
    </recommendedName>
</protein>
<proteinExistence type="predicted"/>
<dbReference type="SUPFAM" id="SSF46894">
    <property type="entry name" value="C-terminal effector domain of the bipartite response regulators"/>
    <property type="match status" value="1"/>
</dbReference>
<dbReference type="SUPFAM" id="SSF56024">
    <property type="entry name" value="Phospholipase D/nuclease"/>
    <property type="match status" value="1"/>
</dbReference>
<dbReference type="PANTHER" id="PTHR34293:SF1">
    <property type="entry name" value="HTH-TYPE TRANSCRIPTIONAL REGULATOR TRMBL2"/>
    <property type="match status" value="1"/>
</dbReference>
<reference evidence="2 3" key="1">
    <citation type="submission" date="2014-12" db="EMBL/GenBank/DDBJ databases">
        <title>Frankia sp. BMG5.1 draft genome.</title>
        <authorList>
            <person name="Gtari M."/>
            <person name="Ghodhbane-Gtari F."/>
            <person name="Nouioui I."/>
            <person name="Ktari A."/>
            <person name="Hezbri K."/>
            <person name="Mimouni W."/>
            <person name="Sbissi I."/>
            <person name="Ayari A."/>
            <person name="Yamanaka T."/>
            <person name="Normand P."/>
            <person name="Tisa L.S."/>
            <person name="Boudabous A."/>
        </authorList>
    </citation>
    <scope>NUCLEOTIDE SEQUENCE [LARGE SCALE GENOMIC DNA]</scope>
    <source>
        <strain evidence="2 3">BMG5.1</strain>
    </source>
</reference>
<feature type="domain" description="HTH luxR-type" evidence="1">
    <location>
        <begin position="318"/>
        <end position="375"/>
    </location>
</feature>
<dbReference type="InterPro" id="IPR016032">
    <property type="entry name" value="Sig_transdc_resp-reg_C-effctor"/>
</dbReference>
<dbReference type="InterPro" id="IPR036390">
    <property type="entry name" value="WH_DNA-bd_sf"/>
</dbReference>
<comment type="caution">
    <text evidence="2">The sequence shown here is derived from an EMBL/GenBank/DDBJ whole genome shotgun (WGS) entry which is preliminary data.</text>
</comment>
<keyword evidence="3" id="KW-1185">Reference proteome</keyword>
<dbReference type="SUPFAM" id="SSF46785">
    <property type="entry name" value="Winged helix' DNA-binding domain"/>
    <property type="match status" value="1"/>
</dbReference>
<dbReference type="PANTHER" id="PTHR34293">
    <property type="entry name" value="HTH-TYPE TRANSCRIPTIONAL REGULATOR TRMBL2"/>
    <property type="match status" value="1"/>
</dbReference>
<accession>A0ABR5F236</accession>
<dbReference type="SMART" id="SM00421">
    <property type="entry name" value="HTH_LUXR"/>
    <property type="match status" value="1"/>
</dbReference>
<evidence type="ECO:0000313" key="3">
    <source>
        <dbReference type="Proteomes" id="UP000035425"/>
    </source>
</evidence>
<dbReference type="InterPro" id="IPR000792">
    <property type="entry name" value="Tscrpt_reg_LuxR_C"/>
</dbReference>
<sequence>MLDLLGIDDIALAAYRLWLRRKDMSAEEVSIALGCSTTTIRQACDRLVELSLLVPSRENPDRLVAVHPEVPLEQLFRQQHDQLIRRQEELIRARMQVSTLVADYMQGRQPEQAVDVVRLKGAEAVTDQLLDLVAQAKRELLVLHTRPWQPSIMTAECSQAVLQALRRGVAIRAIRPRPAQGDDAPAGCDLVDAQGLELRMADAPLADVAIADRETALLLLASDPDDERGCALLLQEPALTGLVTMLFDQLWRAARPLERAGELDQAELRRAGLDHIAFGQGAPGDSSGSSTVRGLAGQANLIDQAGGLPNTKKQRIDNSAPSDSERLLLRLLSLGAKDEAAARHLGVSVRTVRRMIADLMRRMDARSRFQAGILAAKKDWL</sequence>
<organism evidence="2 3">
    <name type="scientific">Protofrankia coriariae</name>
    <dbReference type="NCBI Taxonomy" id="1562887"/>
    <lineage>
        <taxon>Bacteria</taxon>
        <taxon>Bacillati</taxon>
        <taxon>Actinomycetota</taxon>
        <taxon>Actinomycetes</taxon>
        <taxon>Frankiales</taxon>
        <taxon>Frankiaceae</taxon>
        <taxon>Protofrankia</taxon>
    </lineage>
</organism>
<gene>
    <name evidence="2" type="ORF">FrCorBMG51_16235</name>
</gene>